<reference evidence="3 4" key="1">
    <citation type="submission" date="2016-10" db="EMBL/GenBank/DDBJ databases">
        <authorList>
            <person name="de Groot N.N."/>
        </authorList>
    </citation>
    <scope>NUCLEOTIDE SEQUENCE [LARGE SCALE GENOMIC DNA]</scope>
    <source>
        <strain evidence="3 4">CGMCC 1.6291</strain>
    </source>
</reference>
<gene>
    <name evidence="3" type="ORF">SAMN04488052_102344</name>
</gene>
<dbReference type="InterPro" id="IPR027417">
    <property type="entry name" value="P-loop_NTPase"/>
</dbReference>
<dbReference type="OrthoDB" id="9811176at2"/>
<evidence type="ECO:0000313" key="3">
    <source>
        <dbReference type="EMBL" id="SEO71443.1"/>
    </source>
</evidence>
<dbReference type="PANTHER" id="PTHR35369:SF3">
    <property type="entry name" value="TRANSLESION DNA SYNTHESIS-ASSOCIATED PROTEIN IMUA"/>
    <property type="match status" value="1"/>
</dbReference>
<dbReference type="Pfam" id="PF03846">
    <property type="entry name" value="SulA"/>
    <property type="match status" value="1"/>
</dbReference>
<dbReference type="SUPFAM" id="SSF52540">
    <property type="entry name" value="P-loop containing nucleoside triphosphate hydrolases"/>
    <property type="match status" value="1"/>
</dbReference>
<evidence type="ECO:0000256" key="1">
    <source>
        <dbReference type="ARBA" id="ARBA00022763"/>
    </source>
</evidence>
<dbReference type="NCBIfam" id="NF033429">
    <property type="entry name" value="ImuA_translesion"/>
    <property type="match status" value="1"/>
</dbReference>
<dbReference type="GO" id="GO:0009432">
    <property type="term" value="P:SOS response"/>
    <property type="evidence" value="ECO:0007669"/>
    <property type="project" value="InterPro"/>
</dbReference>
<accession>A0A1H8RZR8</accession>
<dbReference type="AlphaFoldDB" id="A0A1H8RZR8"/>
<dbReference type="InterPro" id="IPR047610">
    <property type="entry name" value="ImuA_translesion"/>
</dbReference>
<name>A0A1H8RZR8_9GAMM</name>
<dbReference type="Proteomes" id="UP000199657">
    <property type="component" value="Unassembled WGS sequence"/>
</dbReference>
<dbReference type="GO" id="GO:0006281">
    <property type="term" value="P:DNA repair"/>
    <property type="evidence" value="ECO:0007669"/>
    <property type="project" value="TreeGrafter"/>
</dbReference>
<dbReference type="Gene3D" id="3.40.50.300">
    <property type="entry name" value="P-loop containing nucleotide triphosphate hydrolases"/>
    <property type="match status" value="1"/>
</dbReference>
<dbReference type="GO" id="GO:0051782">
    <property type="term" value="P:negative regulation of cell division"/>
    <property type="evidence" value="ECO:0007669"/>
    <property type="project" value="InterPro"/>
</dbReference>
<dbReference type="InterPro" id="IPR004596">
    <property type="entry name" value="Cell_div_suppressor_SulA"/>
</dbReference>
<keyword evidence="1" id="KW-0227">DNA damage</keyword>
<dbReference type="InterPro" id="IPR050356">
    <property type="entry name" value="SulA_CellDiv_inhibitor"/>
</dbReference>
<feature type="compositionally biased region" description="Basic residues" evidence="2">
    <location>
        <begin position="257"/>
        <end position="266"/>
    </location>
</feature>
<sequence length="266" mass="28956">MDNALDNLLREPRIWRAGNNQTSQTGLPSGFAELDAVLPEGGWPTGALTEVLHGDPGIGELRLVMPALARLSRAGRWIALVAPPHIPYAPALAAQGVDLSRILLVHPRAGGDTLWALEQAMRSGSCAAVLAWPRQAEYQQLRRLQLAAEAGRCWGLLFRPERAASERSPAALRLVIQGQSQEDTRVDLLKVRGAQPRSGLMLDLNNPRTRALPTHPTRSAMAEAAAGGSTQRAPVFRHAPRPTQDRPQLDLPLGQPRPRRPQLVHP</sequence>
<proteinExistence type="predicted"/>
<evidence type="ECO:0000313" key="4">
    <source>
        <dbReference type="Proteomes" id="UP000199657"/>
    </source>
</evidence>
<dbReference type="STRING" id="406100.SAMN04488052_102344"/>
<feature type="region of interest" description="Disordered" evidence="2">
    <location>
        <begin position="199"/>
        <end position="266"/>
    </location>
</feature>
<protein>
    <submittedName>
        <fullName evidence="3">Protein ImuA</fullName>
    </submittedName>
</protein>
<dbReference type="EMBL" id="FOEG01000002">
    <property type="protein sequence ID" value="SEO71443.1"/>
    <property type="molecule type" value="Genomic_DNA"/>
</dbReference>
<organism evidence="3 4">
    <name type="scientific">Aquisalimonas asiatica</name>
    <dbReference type="NCBI Taxonomy" id="406100"/>
    <lineage>
        <taxon>Bacteria</taxon>
        <taxon>Pseudomonadati</taxon>
        <taxon>Pseudomonadota</taxon>
        <taxon>Gammaproteobacteria</taxon>
        <taxon>Chromatiales</taxon>
        <taxon>Ectothiorhodospiraceae</taxon>
        <taxon>Aquisalimonas</taxon>
    </lineage>
</organism>
<dbReference type="RefSeq" id="WP_139209156.1">
    <property type="nucleotide sequence ID" value="NZ_FOEG01000002.1"/>
</dbReference>
<evidence type="ECO:0000256" key="2">
    <source>
        <dbReference type="SAM" id="MobiDB-lite"/>
    </source>
</evidence>
<dbReference type="PANTHER" id="PTHR35369">
    <property type="entry name" value="BLR3025 PROTEIN-RELATED"/>
    <property type="match status" value="1"/>
</dbReference>
<keyword evidence="4" id="KW-1185">Reference proteome</keyword>